<dbReference type="EMBL" id="PXZO01000048">
    <property type="protein sequence ID" value="PSK06459.1"/>
    <property type="molecule type" value="Genomic_DNA"/>
</dbReference>
<keyword evidence="3" id="KW-1185">Reference proteome</keyword>
<feature type="transmembrane region" description="Helical" evidence="1">
    <location>
        <begin position="76"/>
        <end position="97"/>
    </location>
</feature>
<dbReference type="Proteomes" id="UP000241645">
    <property type="component" value="Unassembled WGS sequence"/>
</dbReference>
<evidence type="ECO:0000313" key="2">
    <source>
        <dbReference type="EMBL" id="PSK06459.1"/>
    </source>
</evidence>
<sequence>MCLLVLTVAATSKLAAVADVFLLGVFSFGILPCLTVYVMNQAMGAPNLVTTLNVSALHISNAAGAWLGRLVIESRFGLPMVPLFASFVTMIGIMLLLGSMALAGNRRQCWGPTGCHPVDQ</sequence>
<name>A0ABX5FJT2_9BACL</name>
<protein>
    <submittedName>
        <fullName evidence="2">Uncharacterized protein</fullName>
    </submittedName>
</protein>
<keyword evidence="1" id="KW-0812">Transmembrane</keyword>
<evidence type="ECO:0000313" key="3">
    <source>
        <dbReference type="Proteomes" id="UP000241645"/>
    </source>
</evidence>
<organism evidence="2 3">
    <name type="scientific">Brevibacillus porteri</name>
    <dbReference type="NCBI Taxonomy" id="2126350"/>
    <lineage>
        <taxon>Bacteria</taxon>
        <taxon>Bacillati</taxon>
        <taxon>Bacillota</taxon>
        <taxon>Bacilli</taxon>
        <taxon>Bacillales</taxon>
        <taxon>Paenibacillaceae</taxon>
        <taxon>Brevibacillus</taxon>
    </lineage>
</organism>
<keyword evidence="1" id="KW-0472">Membrane</keyword>
<accession>A0ABX5FJT2</accession>
<reference evidence="2 3" key="1">
    <citation type="submission" date="2018-03" db="EMBL/GenBank/DDBJ databases">
        <title>Brevisbacillus phylogenomics.</title>
        <authorList>
            <person name="Dunlap C."/>
        </authorList>
    </citation>
    <scope>NUCLEOTIDE SEQUENCE [LARGE SCALE GENOMIC DNA]</scope>
    <source>
        <strain evidence="2 3">NRRL B-41110</strain>
    </source>
</reference>
<evidence type="ECO:0000256" key="1">
    <source>
        <dbReference type="SAM" id="Phobius"/>
    </source>
</evidence>
<comment type="caution">
    <text evidence="2">The sequence shown here is derived from an EMBL/GenBank/DDBJ whole genome shotgun (WGS) entry which is preliminary data.</text>
</comment>
<gene>
    <name evidence="2" type="ORF">C7R92_23070</name>
</gene>
<keyword evidence="1" id="KW-1133">Transmembrane helix</keyword>
<proteinExistence type="predicted"/>